<dbReference type="EMBL" id="CAMPGE010001329">
    <property type="protein sequence ID" value="CAI2360109.1"/>
    <property type="molecule type" value="Genomic_DNA"/>
</dbReference>
<evidence type="ECO:0000256" key="2">
    <source>
        <dbReference type="SAM" id="MobiDB-lite"/>
    </source>
</evidence>
<feature type="region of interest" description="Disordered" evidence="2">
    <location>
        <begin position="370"/>
        <end position="436"/>
    </location>
</feature>
<evidence type="ECO:0000256" key="1">
    <source>
        <dbReference type="SAM" id="Coils"/>
    </source>
</evidence>
<feature type="region of interest" description="Disordered" evidence="2">
    <location>
        <begin position="521"/>
        <end position="650"/>
    </location>
</feature>
<feature type="compositionally biased region" description="Basic and acidic residues" evidence="2">
    <location>
        <begin position="370"/>
        <end position="381"/>
    </location>
</feature>
<reference evidence="3" key="1">
    <citation type="submission" date="2023-07" db="EMBL/GenBank/DDBJ databases">
        <authorList>
            <consortium name="AG Swart"/>
            <person name="Singh M."/>
            <person name="Singh A."/>
            <person name="Seah K."/>
            <person name="Emmerich C."/>
        </authorList>
    </citation>
    <scope>NUCLEOTIDE SEQUENCE</scope>
    <source>
        <strain evidence="3">DP1</strain>
    </source>
</reference>
<feature type="compositionally biased region" description="Basic residues" evidence="2">
    <location>
        <begin position="382"/>
        <end position="400"/>
    </location>
</feature>
<feature type="region of interest" description="Disordered" evidence="2">
    <location>
        <begin position="471"/>
        <end position="501"/>
    </location>
</feature>
<feature type="compositionally biased region" description="Basic and acidic residues" evidence="2">
    <location>
        <begin position="401"/>
        <end position="412"/>
    </location>
</feature>
<comment type="caution">
    <text evidence="3">The sequence shown here is derived from an EMBL/GenBank/DDBJ whole genome shotgun (WGS) entry which is preliminary data.</text>
</comment>
<feature type="compositionally biased region" description="Polar residues" evidence="2">
    <location>
        <begin position="416"/>
        <end position="425"/>
    </location>
</feature>
<evidence type="ECO:0000313" key="4">
    <source>
        <dbReference type="Proteomes" id="UP001295684"/>
    </source>
</evidence>
<organism evidence="3 4">
    <name type="scientific">Euplotes crassus</name>
    <dbReference type="NCBI Taxonomy" id="5936"/>
    <lineage>
        <taxon>Eukaryota</taxon>
        <taxon>Sar</taxon>
        <taxon>Alveolata</taxon>
        <taxon>Ciliophora</taxon>
        <taxon>Intramacronucleata</taxon>
        <taxon>Spirotrichea</taxon>
        <taxon>Hypotrichia</taxon>
        <taxon>Euplotida</taxon>
        <taxon>Euplotidae</taxon>
        <taxon>Moneuplotes</taxon>
    </lineage>
</organism>
<proteinExistence type="predicted"/>
<keyword evidence="4" id="KW-1185">Reference proteome</keyword>
<feature type="compositionally biased region" description="Polar residues" evidence="2">
    <location>
        <begin position="554"/>
        <end position="564"/>
    </location>
</feature>
<feature type="region of interest" description="Disordered" evidence="2">
    <location>
        <begin position="149"/>
        <end position="214"/>
    </location>
</feature>
<feature type="compositionally biased region" description="Basic and acidic residues" evidence="2">
    <location>
        <begin position="471"/>
        <end position="494"/>
    </location>
</feature>
<sequence>MSTYAKYMDRYKRIRSSSQDPKPDMSFKNASMIDRETYTKFMEQELEKVGAAFLKVKDMPERMEQLQDQIILNQEKINNLSRILNLLQDTENSQENDLRDIKSSLRKLGVTTVAAKDREYTKFKINEPQDSETVDLINRLRKLEDRISMPCNSSPRKISPEKNMSARMSRSLQEMEERLTQMIRDRLPSEKSSRKSTSRSKSPHGNSKTGPSMKLIEKSVNKWTEKVEEQVNIIQNQVDEKASINEVRQAIEKERHERSEVLDRINKLAENSEKVSSRLAEDVYETVDLNNRKLNDFEDRLTHLREWVEDLSQVDARKYAPESPSFAKNPGYMTKSDLMNFEKKLNKKILESLDETNSIMKKIKVQSKELNSRVKALEQKRARSRSKSKKRDPKPYSLKRKVNDNRSLEKVPQKRANPSLTSEITSNDKRGYNSTERSIRNLVTGIEPYKKQADVVRTMAKPNTVYSYVKEDKNVDSSKDTKENEERKTLKRPFDPVVNDSKPFTEFMTFEENNSSELFDLSENESVTKNRLDSKMKNSSRSSSRISRKETPSKENVNPNQIPQKRSRIAEFESLRKKKKSSKGLKNKRSRSSRNSKNSRRSSKRKLSSKKKLKSSSKKLKNSSVKNNLKHRFKDSKIKKKTKPQAKGSNIKLAKLEKMYQELSELESKCCDK</sequence>
<feature type="coiled-coil region" evidence="1">
    <location>
        <begin position="234"/>
        <end position="271"/>
    </location>
</feature>
<dbReference type="Proteomes" id="UP001295684">
    <property type="component" value="Unassembled WGS sequence"/>
</dbReference>
<evidence type="ECO:0000313" key="3">
    <source>
        <dbReference type="EMBL" id="CAI2360109.1"/>
    </source>
</evidence>
<gene>
    <name evidence="3" type="ORF">ECRASSUSDP1_LOCUS1407</name>
</gene>
<accession>A0AAD1U6T6</accession>
<keyword evidence="1" id="KW-0175">Coiled coil</keyword>
<dbReference type="AlphaFoldDB" id="A0AAD1U6T6"/>
<name>A0AAD1U6T6_EUPCR</name>
<feature type="compositionally biased region" description="Basic residues" evidence="2">
    <location>
        <begin position="576"/>
        <end position="621"/>
    </location>
</feature>
<protein>
    <submittedName>
        <fullName evidence="3">Uncharacterized protein</fullName>
    </submittedName>
</protein>
<feature type="compositionally biased region" description="Basic and acidic residues" evidence="2">
    <location>
        <begin position="526"/>
        <end position="536"/>
    </location>
</feature>
<feature type="compositionally biased region" description="Basic residues" evidence="2">
    <location>
        <begin position="628"/>
        <end position="644"/>
    </location>
</feature>
<feature type="compositionally biased region" description="Basic and acidic residues" evidence="2">
    <location>
        <begin position="173"/>
        <end position="193"/>
    </location>
</feature>